<dbReference type="Pfam" id="PF13585">
    <property type="entry name" value="CHU_C"/>
    <property type="match status" value="1"/>
</dbReference>
<dbReference type="PANTHER" id="PTHR22803">
    <property type="entry name" value="MANNOSE, PHOSPHOLIPASE, LECTIN RECEPTOR RELATED"/>
    <property type="match status" value="1"/>
</dbReference>
<dbReference type="Proteomes" id="UP000236737">
    <property type="component" value="Unassembled WGS sequence"/>
</dbReference>
<dbReference type="InterPro" id="IPR026341">
    <property type="entry name" value="T9SS_type_B"/>
</dbReference>
<organism evidence="3 4">
    <name type="scientific">Flavobacterium urumqiense</name>
    <dbReference type="NCBI Taxonomy" id="935224"/>
    <lineage>
        <taxon>Bacteria</taxon>
        <taxon>Pseudomonadati</taxon>
        <taxon>Bacteroidota</taxon>
        <taxon>Flavobacteriia</taxon>
        <taxon>Flavobacteriales</taxon>
        <taxon>Flavobacteriaceae</taxon>
        <taxon>Flavobacterium</taxon>
    </lineage>
</organism>
<feature type="chain" id="PRO_5009285787" evidence="1">
    <location>
        <begin position="24"/>
        <end position="726"/>
    </location>
</feature>
<dbReference type="InterPro" id="IPR001304">
    <property type="entry name" value="C-type_lectin-like"/>
</dbReference>
<feature type="domain" description="C-type lectin" evidence="2">
    <location>
        <begin position="177"/>
        <end position="303"/>
    </location>
</feature>
<evidence type="ECO:0000256" key="1">
    <source>
        <dbReference type="SAM" id="SignalP"/>
    </source>
</evidence>
<name>A0A1H5U690_9FLAO</name>
<keyword evidence="4" id="KW-1185">Reference proteome</keyword>
<dbReference type="AlphaFoldDB" id="A0A1H5U690"/>
<reference evidence="4" key="1">
    <citation type="submission" date="2016-10" db="EMBL/GenBank/DDBJ databases">
        <authorList>
            <person name="Varghese N."/>
            <person name="Submissions S."/>
        </authorList>
    </citation>
    <scope>NUCLEOTIDE SEQUENCE [LARGE SCALE GENOMIC DNA]</scope>
    <source>
        <strain evidence="4">CGMCC 1.9230</strain>
    </source>
</reference>
<dbReference type="Pfam" id="PF19081">
    <property type="entry name" value="Ig_7"/>
    <property type="match status" value="2"/>
</dbReference>
<evidence type="ECO:0000313" key="4">
    <source>
        <dbReference type="Proteomes" id="UP000236737"/>
    </source>
</evidence>
<dbReference type="EMBL" id="FNVP01000002">
    <property type="protein sequence ID" value="SEF70612.1"/>
    <property type="molecule type" value="Genomic_DNA"/>
</dbReference>
<dbReference type="CDD" id="cd03603">
    <property type="entry name" value="CLECT_VCBS"/>
    <property type="match status" value="1"/>
</dbReference>
<dbReference type="InterPro" id="IPR016186">
    <property type="entry name" value="C-type_lectin-like/link_sf"/>
</dbReference>
<dbReference type="InterPro" id="IPR050111">
    <property type="entry name" value="C-type_lectin/snaclec_domain"/>
</dbReference>
<dbReference type="SUPFAM" id="SSF56436">
    <property type="entry name" value="C-type lectin-like"/>
    <property type="match status" value="1"/>
</dbReference>
<gene>
    <name evidence="3" type="ORF">SAMN04488130_102124</name>
</gene>
<dbReference type="InterPro" id="IPR016187">
    <property type="entry name" value="CTDL_fold"/>
</dbReference>
<dbReference type="NCBIfam" id="TIGR04131">
    <property type="entry name" value="Bac_Flav_CTERM"/>
    <property type="match status" value="1"/>
</dbReference>
<dbReference type="PROSITE" id="PS50041">
    <property type="entry name" value="C_TYPE_LECTIN_2"/>
    <property type="match status" value="1"/>
</dbReference>
<accession>A0A1H5U690</accession>
<evidence type="ECO:0000259" key="2">
    <source>
        <dbReference type="PROSITE" id="PS50041"/>
    </source>
</evidence>
<dbReference type="InterPro" id="IPR034007">
    <property type="entry name" value="CTLD_bac"/>
</dbReference>
<dbReference type="OrthoDB" id="9765926at2"/>
<protein>
    <submittedName>
        <fullName evidence="3">Gliding motility-associated C-terminal domain-containing protein</fullName>
    </submittedName>
</protein>
<sequence>MGKHVFFKIILVLVFFTSEINHASSFDYTTKKHISSKTRNTLNSPQIKKNRKLVASTAPILIAQNNNQPYCPGTSLNIVSDIAIADPDNFITSIYIQISSGYINGEDVLSLAGTHPSITGGWDGLSGKFTLTGITGQPSTAAFIAAIKDIKYSSSNTSPSGIRSFSITIGQANYLARNGHYYEYIPNPGISWTAAKAAAENSTYFGLKGYLATITAQDEAQLCGAQANGNGWIGGSDAETEGIWKWVTGPDIDRVVFWNGGVNGTSPTYSNWNTGEPNNSNGIEHYAHVKAPGVPGTPGSWNDLQLNGDATGNYQAKGYIVEYGGMPGELPLQISTSTKISIPKITNTTPSQSCDSGSVTLKATASDGTVNWFDAATGGNLLAIGNSYSTPNLSTTTTYYVDAGANCSAPRTAIIATINATPKITSTNTPATRCSSGAVTLQATVSAGIINWYSVATDGAIEGTGTSFTISSISQNTTYYAEAQNNGCTNRNRTPVDIKIYSPPFVVDQELTLCKSATLTLDAQIPNMSYLWSTGENTQTISIKTAGNYYVDITSPAPENCTSRKKISVVEHNTPEIDRVDVNETTIVIYLKKEEAYFEYSVDGTNYQNSNVFFNVPSGLQTAYVREVNFCSYDTKTFIVLITPKFFTPNNDTYNDVWEVKGLVNYPEAEVSIFDRFGKLIVILNAKKLIWDGTLNTSLLPASDYWYILKIDNLTPEVRGHFSLKR</sequence>
<dbReference type="RefSeq" id="WP_103998892.1">
    <property type="nucleotide sequence ID" value="NZ_FNVP01000002.1"/>
</dbReference>
<evidence type="ECO:0000313" key="3">
    <source>
        <dbReference type="EMBL" id="SEF70612.1"/>
    </source>
</evidence>
<keyword evidence="1" id="KW-0732">Signal</keyword>
<dbReference type="InterPro" id="IPR044023">
    <property type="entry name" value="Ig_7"/>
</dbReference>
<dbReference type="Gene3D" id="3.10.100.10">
    <property type="entry name" value="Mannose-Binding Protein A, subunit A"/>
    <property type="match status" value="1"/>
</dbReference>
<proteinExistence type="predicted"/>
<feature type="signal peptide" evidence="1">
    <location>
        <begin position="1"/>
        <end position="23"/>
    </location>
</feature>